<feature type="compositionally biased region" description="Basic and acidic residues" evidence="1">
    <location>
        <begin position="48"/>
        <end position="78"/>
    </location>
</feature>
<evidence type="ECO:0000256" key="1">
    <source>
        <dbReference type="SAM" id="MobiDB-lite"/>
    </source>
</evidence>
<keyword evidence="3" id="KW-1185">Reference proteome</keyword>
<sequence>MVSWQQEVAMAKSTQKSPETDAKGQFAKTQHGGDNDGVSSANPRVLSGKKDGDATFKSDAKENKKDRQAPSKPNVRSD</sequence>
<feature type="compositionally biased region" description="Polar residues" evidence="1">
    <location>
        <begin position="1"/>
        <end position="17"/>
    </location>
</feature>
<dbReference type="Proteomes" id="UP000241158">
    <property type="component" value="Unassembled WGS sequence"/>
</dbReference>
<accession>A0A2P7AUI0</accession>
<feature type="region of interest" description="Disordered" evidence="1">
    <location>
        <begin position="1"/>
        <end position="78"/>
    </location>
</feature>
<reference evidence="3" key="1">
    <citation type="submission" date="2017-11" db="EMBL/GenBank/DDBJ databases">
        <authorList>
            <person name="Kuznetsova I."/>
            <person name="Sazanova A."/>
            <person name="Chirak E."/>
            <person name="Safronova V."/>
            <person name="Willems A."/>
        </authorList>
    </citation>
    <scope>NUCLEOTIDE SEQUENCE [LARGE SCALE GENOMIC DNA]</scope>
    <source>
        <strain evidence="3">PEPV15</strain>
    </source>
</reference>
<gene>
    <name evidence="2" type="ORF">CU100_09230</name>
</gene>
<dbReference type="EMBL" id="PGGN01000002">
    <property type="protein sequence ID" value="PSH57866.1"/>
    <property type="molecule type" value="Genomic_DNA"/>
</dbReference>
<evidence type="ECO:0000313" key="2">
    <source>
        <dbReference type="EMBL" id="PSH57866.1"/>
    </source>
</evidence>
<evidence type="ECO:0000313" key="3">
    <source>
        <dbReference type="Proteomes" id="UP000241158"/>
    </source>
</evidence>
<name>A0A2P7AUI0_9HYPH</name>
<protein>
    <submittedName>
        <fullName evidence="2">Uncharacterized protein</fullName>
    </submittedName>
</protein>
<dbReference type="AlphaFoldDB" id="A0A2P7AUI0"/>
<proteinExistence type="predicted"/>
<comment type="caution">
    <text evidence="2">The sequence shown here is derived from an EMBL/GenBank/DDBJ whole genome shotgun (WGS) entry which is preliminary data.</text>
</comment>
<organism evidence="2 3">
    <name type="scientific">Phyllobacterium endophyticum</name>
    <dbReference type="NCBI Taxonomy" id="1149773"/>
    <lineage>
        <taxon>Bacteria</taxon>
        <taxon>Pseudomonadati</taxon>
        <taxon>Pseudomonadota</taxon>
        <taxon>Alphaproteobacteria</taxon>
        <taxon>Hyphomicrobiales</taxon>
        <taxon>Phyllobacteriaceae</taxon>
        <taxon>Phyllobacterium</taxon>
    </lineage>
</organism>